<dbReference type="SUPFAM" id="SSF55021">
    <property type="entry name" value="ACT-like"/>
    <property type="match status" value="1"/>
</dbReference>
<dbReference type="SUPFAM" id="SSF81301">
    <property type="entry name" value="Nucleotidyltransferase"/>
    <property type="match status" value="1"/>
</dbReference>
<evidence type="ECO:0000256" key="6">
    <source>
        <dbReference type="ARBA" id="ARBA00032407"/>
    </source>
</evidence>
<dbReference type="CDD" id="cd01668">
    <property type="entry name" value="TGS_RSH"/>
    <property type="match status" value="1"/>
</dbReference>
<dbReference type="CDD" id="cd00077">
    <property type="entry name" value="HDc"/>
    <property type="match status" value="1"/>
</dbReference>
<gene>
    <name evidence="14" type="ORF">M3N64_00770</name>
</gene>
<evidence type="ECO:0000313" key="14">
    <source>
        <dbReference type="EMBL" id="MCL1630485.1"/>
    </source>
</evidence>
<evidence type="ECO:0000256" key="9">
    <source>
        <dbReference type="RuleBase" id="RU003847"/>
    </source>
</evidence>
<keyword evidence="4" id="KW-0547">Nucleotide-binding</keyword>
<dbReference type="EC" id="2.7.6.5" evidence="2"/>
<dbReference type="PANTHER" id="PTHR21262">
    <property type="entry name" value="GUANOSINE-3',5'-BIS DIPHOSPHATE 3'-PYROPHOSPHOHYDROLASE"/>
    <property type="match status" value="1"/>
</dbReference>
<dbReference type="Pfam" id="PF04607">
    <property type="entry name" value="RelA_SpoT"/>
    <property type="match status" value="1"/>
</dbReference>
<accession>A0ABT0M6J8</accession>
<dbReference type="InterPro" id="IPR007685">
    <property type="entry name" value="RelA_SpoT"/>
</dbReference>
<dbReference type="RefSeq" id="WP_249095331.1">
    <property type="nucleotide sequence ID" value="NZ_JAMAST010000001.1"/>
</dbReference>
<keyword evidence="4" id="KW-0342">GTP-binding</keyword>
<dbReference type="InterPro" id="IPR006674">
    <property type="entry name" value="HD_domain"/>
</dbReference>
<feature type="domain" description="ACT" evidence="11">
    <location>
        <begin position="651"/>
        <end position="725"/>
    </location>
</feature>
<dbReference type="NCBIfam" id="TIGR00691">
    <property type="entry name" value="spoT_relA"/>
    <property type="match status" value="1"/>
</dbReference>
<evidence type="ECO:0000256" key="3">
    <source>
        <dbReference type="ARBA" id="ARBA00019852"/>
    </source>
</evidence>
<evidence type="ECO:0000256" key="10">
    <source>
        <dbReference type="SAM" id="MobiDB-lite"/>
    </source>
</evidence>
<dbReference type="Gene3D" id="1.10.3210.10">
    <property type="entry name" value="Hypothetical protein af1432"/>
    <property type="match status" value="1"/>
</dbReference>
<dbReference type="EMBL" id="JAMAST010000001">
    <property type="protein sequence ID" value="MCL1630485.1"/>
    <property type="molecule type" value="Genomic_DNA"/>
</dbReference>
<evidence type="ECO:0000259" key="13">
    <source>
        <dbReference type="PROSITE" id="PS51880"/>
    </source>
</evidence>
<dbReference type="InterPro" id="IPR004811">
    <property type="entry name" value="RelA/Spo_fam"/>
</dbReference>
<evidence type="ECO:0000259" key="12">
    <source>
        <dbReference type="PROSITE" id="PS51831"/>
    </source>
</evidence>
<comment type="caution">
    <text evidence="14">The sequence shown here is derived from an EMBL/GenBank/DDBJ whole genome shotgun (WGS) entry which is preliminary data.</text>
</comment>
<dbReference type="Gene3D" id="3.30.460.10">
    <property type="entry name" value="Beta Polymerase, domain 2"/>
    <property type="match status" value="1"/>
</dbReference>
<evidence type="ECO:0000256" key="2">
    <source>
        <dbReference type="ARBA" id="ARBA00013251"/>
    </source>
</evidence>
<dbReference type="Pfam" id="PF13328">
    <property type="entry name" value="HD_4"/>
    <property type="match status" value="1"/>
</dbReference>
<comment type="pathway">
    <text evidence="1">Purine metabolism; ppGpp biosynthesis; ppGpp from GTP: step 1/2.</text>
</comment>
<dbReference type="CDD" id="cd04876">
    <property type="entry name" value="ACT_RelA-SpoT"/>
    <property type="match status" value="1"/>
</dbReference>
<comment type="function">
    <text evidence="9">In eubacteria ppGpp (guanosine 3'-diphosphate 5'-diphosphate) is a mediator of the stringent response that coordinates a variety of cellular activities in response to changes in nutritional abundance.</text>
</comment>
<comment type="catalytic activity">
    <reaction evidence="8">
        <text>GTP + ATP = guanosine 3'-diphosphate 5'-triphosphate + AMP</text>
        <dbReference type="Rhea" id="RHEA:22088"/>
        <dbReference type="ChEBI" id="CHEBI:30616"/>
        <dbReference type="ChEBI" id="CHEBI:37565"/>
        <dbReference type="ChEBI" id="CHEBI:142410"/>
        <dbReference type="ChEBI" id="CHEBI:456215"/>
        <dbReference type="EC" id="2.7.6.5"/>
    </reaction>
</comment>
<dbReference type="SUPFAM" id="SSF109604">
    <property type="entry name" value="HD-domain/PDEase-like"/>
    <property type="match status" value="1"/>
</dbReference>
<dbReference type="InterPro" id="IPR043519">
    <property type="entry name" value="NT_sf"/>
</dbReference>
<proteinExistence type="inferred from homology"/>
<dbReference type="Gene3D" id="3.30.70.260">
    <property type="match status" value="1"/>
</dbReference>
<dbReference type="InterPro" id="IPR002912">
    <property type="entry name" value="ACT_dom"/>
</dbReference>
<evidence type="ECO:0000256" key="1">
    <source>
        <dbReference type="ARBA" id="ARBA00004976"/>
    </source>
</evidence>
<evidence type="ECO:0000313" key="15">
    <source>
        <dbReference type="Proteomes" id="UP001203004"/>
    </source>
</evidence>
<dbReference type="SMART" id="SM00471">
    <property type="entry name" value="HDc"/>
    <property type="match status" value="1"/>
</dbReference>
<dbReference type="PROSITE" id="PS51880">
    <property type="entry name" value="TGS"/>
    <property type="match status" value="1"/>
</dbReference>
<feature type="domain" description="HD" evidence="12">
    <location>
        <begin position="44"/>
        <end position="143"/>
    </location>
</feature>
<evidence type="ECO:0000256" key="5">
    <source>
        <dbReference type="ARBA" id="ARBA00029754"/>
    </source>
</evidence>
<dbReference type="Pfam" id="PF02824">
    <property type="entry name" value="TGS"/>
    <property type="match status" value="1"/>
</dbReference>
<evidence type="ECO:0000256" key="8">
    <source>
        <dbReference type="ARBA" id="ARBA00048244"/>
    </source>
</evidence>
<dbReference type="Pfam" id="PF19296">
    <property type="entry name" value="RelA_AH_RIS"/>
    <property type="match status" value="1"/>
</dbReference>
<comment type="similarity">
    <text evidence="9">Belongs to the relA/spoT family.</text>
</comment>
<dbReference type="InterPro" id="IPR012675">
    <property type="entry name" value="Beta-grasp_dom_sf"/>
</dbReference>
<feature type="compositionally biased region" description="Basic and acidic residues" evidence="10">
    <location>
        <begin position="546"/>
        <end position="565"/>
    </location>
</feature>
<dbReference type="InterPro" id="IPR033655">
    <property type="entry name" value="TGS_RelA/SpoT"/>
</dbReference>
<organism evidence="14 15">
    <name type="scientific">Sporolactobacillus mangiferae</name>
    <dbReference type="NCBI Taxonomy" id="2940498"/>
    <lineage>
        <taxon>Bacteria</taxon>
        <taxon>Bacillati</taxon>
        <taxon>Bacillota</taxon>
        <taxon>Bacilli</taxon>
        <taxon>Bacillales</taxon>
        <taxon>Sporolactobacillaceae</taxon>
        <taxon>Sporolactobacillus</taxon>
    </lineage>
</organism>
<dbReference type="InterPro" id="IPR012676">
    <property type="entry name" value="TGS-like"/>
</dbReference>
<dbReference type="Pfam" id="PF13291">
    <property type="entry name" value="ACT_4"/>
    <property type="match status" value="1"/>
</dbReference>
<sequence>MTMEELIRKASTYLDEKDIELIRKAYRFADQAHKGQVRKSGEPYITHPIEVAGILVNLKMDVTTIISGFLHDVVEDTLITLQDIREEFGDSVAELVDGVTKLRNFEYTSKEDQQAENHRKMFVAMARDLRCVIVKLADRLHNMRTLKYMRPEKQIQKANETLEIYAPLANRLGISAIKWELEDISLRYLKTQQYYKIVNLMKQKRDEREAYIAQVVDEVKQYVRSVHIDAEVSGRPKHIYSIYRKMVNQHKQFNEIYDLFAVRIIVQSIKDCYAILGIIHTHWKPMPGRFKDYIAMPKANMYQSLHTTVIGPKGDPLEVQIRTEEMHDVAEYGIAAHWAYKEGKSRNINNKFEDKLTWFREILEYQNETDDAKEFMESLKMDLFSDTVFVFTPKGDVIELPVGSVPIDFAYRIHTEIGHKTVGARVNGKMVPLDYKLKTGDIVEVMTSNHSYGPSRDWLKIAQSSAVKNKIRQWFKRQQRQENVAKGRELLEKECRSQNLSLKDNLSEEKINAVAKKFNFSHENELFAAIGYNGITAKQVVTRLTEDEHRHSEESEADEKIKQVNENRSNTNTHRKTSLGVRVKGVDNLLVRLARCCNPVPGDAIVGYITRGRGVTIHRVDCPNIIHEEEQRLMKVEWENNESKAKEYNVDIEITGYDRNGLLNEVLQCVSDSHTAINGISGRADKNKVATIHMTIAITNIDHLYRVVEKIKRIPDIYSVRRVMQ</sequence>
<dbReference type="CDD" id="cd05399">
    <property type="entry name" value="NT_Rel-Spo_like"/>
    <property type="match status" value="1"/>
</dbReference>
<protein>
    <recommendedName>
        <fullName evidence="3">GTP pyrophosphokinase</fullName>
        <ecNumber evidence="2">2.7.6.5</ecNumber>
    </recommendedName>
    <alternativeName>
        <fullName evidence="6">(p)ppGpp synthase</fullName>
    </alternativeName>
    <alternativeName>
        <fullName evidence="5">ATP:GTP 3'-pyrophosphotransferase</fullName>
    </alternativeName>
    <alternativeName>
        <fullName evidence="7">ppGpp synthase I</fullName>
    </alternativeName>
</protein>
<dbReference type="InterPro" id="IPR045865">
    <property type="entry name" value="ACT-like_dom_sf"/>
</dbReference>
<evidence type="ECO:0000259" key="11">
    <source>
        <dbReference type="PROSITE" id="PS51671"/>
    </source>
</evidence>
<name>A0ABT0M6J8_9BACL</name>
<evidence type="ECO:0000256" key="7">
    <source>
        <dbReference type="ARBA" id="ARBA00033308"/>
    </source>
</evidence>
<dbReference type="SMART" id="SM00954">
    <property type="entry name" value="RelA_SpoT"/>
    <property type="match status" value="1"/>
</dbReference>
<dbReference type="InterPro" id="IPR003607">
    <property type="entry name" value="HD/PDEase_dom"/>
</dbReference>
<dbReference type="Gene3D" id="3.10.20.30">
    <property type="match status" value="1"/>
</dbReference>
<evidence type="ECO:0000256" key="4">
    <source>
        <dbReference type="ARBA" id="ARBA00023134"/>
    </source>
</evidence>
<reference evidence="14 15" key="1">
    <citation type="submission" date="2022-05" db="EMBL/GenBank/DDBJ databases">
        <title>Sporolactobacillus sp nov CPB3-1, isolated from tree bark (Mangifera indica L.).</title>
        <authorList>
            <person name="Phuengjayaem S."/>
            <person name="Tanasupawat S."/>
        </authorList>
    </citation>
    <scope>NUCLEOTIDE SEQUENCE [LARGE SCALE GENOMIC DNA]</scope>
    <source>
        <strain evidence="14 15">CPB3-1</strain>
    </source>
</reference>
<dbReference type="SUPFAM" id="SSF81271">
    <property type="entry name" value="TGS-like"/>
    <property type="match status" value="1"/>
</dbReference>
<feature type="domain" description="TGS" evidence="13">
    <location>
        <begin position="382"/>
        <end position="447"/>
    </location>
</feature>
<dbReference type="PROSITE" id="PS51671">
    <property type="entry name" value="ACT"/>
    <property type="match status" value="1"/>
</dbReference>
<dbReference type="InterPro" id="IPR004095">
    <property type="entry name" value="TGS"/>
</dbReference>
<keyword evidence="15" id="KW-1185">Reference proteome</keyword>
<dbReference type="Proteomes" id="UP001203004">
    <property type="component" value="Unassembled WGS sequence"/>
</dbReference>
<dbReference type="InterPro" id="IPR045600">
    <property type="entry name" value="RelA/SpoT_AH_RIS"/>
</dbReference>
<dbReference type="PROSITE" id="PS51831">
    <property type="entry name" value="HD"/>
    <property type="match status" value="1"/>
</dbReference>
<feature type="region of interest" description="Disordered" evidence="10">
    <location>
        <begin position="546"/>
        <end position="573"/>
    </location>
</feature>
<dbReference type="PANTHER" id="PTHR21262:SF31">
    <property type="entry name" value="GTP PYROPHOSPHOKINASE"/>
    <property type="match status" value="1"/>
</dbReference>